<accession>A0A1G6YMN0</accession>
<dbReference type="PANTHER" id="PTHR40255:SF1">
    <property type="entry name" value="PROTOPORPHYRINOGEN IX OXIDASE"/>
    <property type="match status" value="1"/>
</dbReference>
<evidence type="ECO:0000256" key="2">
    <source>
        <dbReference type="ARBA" id="ARBA00005073"/>
    </source>
</evidence>
<reference evidence="17" key="1">
    <citation type="submission" date="2016-10" db="EMBL/GenBank/DDBJ databases">
        <authorList>
            <person name="Varghese N."/>
            <person name="Submissions S."/>
        </authorList>
    </citation>
    <scope>NUCLEOTIDE SEQUENCE [LARGE SCALE GENOMIC DNA]</scope>
    <source>
        <strain evidence="17">DSM 25811 / CCM 8410 / LMG 26954 / E90</strain>
    </source>
</reference>
<evidence type="ECO:0000313" key="16">
    <source>
        <dbReference type="EMBL" id="SDD91580.1"/>
    </source>
</evidence>
<comment type="subcellular location">
    <subcellularLocation>
        <location evidence="1 14">Cell membrane</location>
        <topology evidence="1 14">Multi-pass membrane protein</topology>
    </subcellularLocation>
</comment>
<comment type="cofactor">
    <cofactor evidence="14 15">
        <name>heme b</name>
        <dbReference type="ChEBI" id="CHEBI:60344"/>
    </cofactor>
    <text evidence="14 15">Binds 1 heme b (iron(II)-protoporphyrin IX) group per subunit.</text>
</comment>
<dbReference type="EC" id="1.3.99.-" evidence="14 15"/>
<evidence type="ECO:0000256" key="7">
    <source>
        <dbReference type="ARBA" id="ARBA00022692"/>
    </source>
</evidence>
<evidence type="ECO:0000256" key="12">
    <source>
        <dbReference type="ARBA" id="ARBA00023136"/>
    </source>
</evidence>
<feature type="transmembrane region" description="Helical" evidence="14">
    <location>
        <begin position="155"/>
        <end position="176"/>
    </location>
</feature>
<feature type="binding site" description="axial binding residue" evidence="14">
    <location>
        <position position="96"/>
    </location>
    <ligand>
        <name>heme</name>
        <dbReference type="ChEBI" id="CHEBI:30413"/>
    </ligand>
    <ligandPart>
        <name>Fe</name>
        <dbReference type="ChEBI" id="CHEBI:18248"/>
    </ligandPart>
</feature>
<organism evidence="16 17">
    <name type="scientific">Niabella drilacis (strain DSM 25811 / CCM 8410 / CCUG 62505 / LMG 26954 / E90)</name>
    <dbReference type="NCBI Taxonomy" id="1285928"/>
    <lineage>
        <taxon>Bacteria</taxon>
        <taxon>Pseudomonadati</taxon>
        <taxon>Bacteroidota</taxon>
        <taxon>Chitinophagia</taxon>
        <taxon>Chitinophagales</taxon>
        <taxon>Chitinophagaceae</taxon>
        <taxon>Niabella</taxon>
    </lineage>
</organism>
<evidence type="ECO:0000256" key="15">
    <source>
        <dbReference type="PIRNR" id="PIRNR004638"/>
    </source>
</evidence>
<dbReference type="GO" id="GO:0006782">
    <property type="term" value="P:protoporphyrinogen IX biosynthetic process"/>
    <property type="evidence" value="ECO:0007669"/>
    <property type="project" value="UniProtKB-UniRule"/>
</dbReference>
<feature type="transmembrane region" description="Helical" evidence="14">
    <location>
        <begin position="56"/>
        <end position="78"/>
    </location>
</feature>
<dbReference type="STRING" id="1285928.SAMN04487894_11630"/>
<comment type="function">
    <text evidence="14 15">Catalyzes the oxidation of protoporphyrinogen IX to protoporphyrin IX.</text>
</comment>
<evidence type="ECO:0000256" key="5">
    <source>
        <dbReference type="ARBA" id="ARBA00022475"/>
    </source>
</evidence>
<evidence type="ECO:0000313" key="17">
    <source>
        <dbReference type="Proteomes" id="UP000198757"/>
    </source>
</evidence>
<feature type="transmembrane region" description="Helical" evidence="14">
    <location>
        <begin position="6"/>
        <end position="24"/>
    </location>
</feature>
<gene>
    <name evidence="16" type="ORF">SAMN04487894_11630</name>
</gene>
<evidence type="ECO:0000256" key="8">
    <source>
        <dbReference type="ARBA" id="ARBA00022723"/>
    </source>
</evidence>
<dbReference type="GO" id="GO:0005886">
    <property type="term" value="C:plasma membrane"/>
    <property type="evidence" value="ECO:0007669"/>
    <property type="project" value="UniProtKB-SubCell"/>
</dbReference>
<comment type="pathway">
    <text evidence="2 14 15">Porphyrin-containing compound metabolism; protoporphyrin-IX biosynthesis; protoporphyrin-IX from protoporphyrinogen-IX: step 1/1.</text>
</comment>
<evidence type="ECO:0000256" key="13">
    <source>
        <dbReference type="ARBA" id="ARBA00048390"/>
    </source>
</evidence>
<dbReference type="Proteomes" id="UP000198757">
    <property type="component" value="Unassembled WGS sequence"/>
</dbReference>
<feature type="transmembrane region" description="Helical" evidence="14">
    <location>
        <begin position="90"/>
        <end position="110"/>
    </location>
</feature>
<comment type="catalytic activity">
    <reaction evidence="13 14 15">
        <text>protoporphyrinogen IX + 3 A = protoporphyrin IX + 3 AH2</text>
        <dbReference type="Rhea" id="RHEA:62000"/>
        <dbReference type="ChEBI" id="CHEBI:13193"/>
        <dbReference type="ChEBI" id="CHEBI:17499"/>
        <dbReference type="ChEBI" id="CHEBI:57306"/>
        <dbReference type="ChEBI" id="CHEBI:57307"/>
    </reaction>
</comment>
<dbReference type="UniPathway" id="UPA00251">
    <property type="reaction ID" value="UER00324"/>
</dbReference>
<keyword evidence="7 14" id="KW-0812">Transmembrane</keyword>
<dbReference type="PANTHER" id="PTHR40255">
    <property type="entry name" value="UPF0093 MEMBRANE PROTEIN SLR1790"/>
    <property type="match status" value="1"/>
</dbReference>
<comment type="subunit">
    <text evidence="14">Homodimer.</text>
</comment>
<evidence type="ECO:0000256" key="6">
    <source>
        <dbReference type="ARBA" id="ARBA00022617"/>
    </source>
</evidence>
<dbReference type="InterPro" id="IPR005265">
    <property type="entry name" value="HemJ-like"/>
</dbReference>
<proteinExistence type="inferred from homology"/>
<protein>
    <recommendedName>
        <fullName evidence="4 14">Protoporphyrinogen IX oxidase</fullName>
        <shortName evidence="14">PPO</shortName>
        <ecNumber evidence="14 15">1.3.99.-</ecNumber>
    </recommendedName>
</protein>
<dbReference type="PIRSF" id="PIRSF004638">
    <property type="entry name" value="UCP004638"/>
    <property type="match status" value="1"/>
</dbReference>
<dbReference type="RefSeq" id="WP_090392225.1">
    <property type="nucleotide sequence ID" value="NZ_FMZO01000016.1"/>
</dbReference>
<keyword evidence="11 14" id="KW-0408">Iron</keyword>
<evidence type="ECO:0000256" key="11">
    <source>
        <dbReference type="ARBA" id="ARBA00023004"/>
    </source>
</evidence>
<evidence type="ECO:0000256" key="4">
    <source>
        <dbReference type="ARBA" id="ARBA00017504"/>
    </source>
</evidence>
<evidence type="ECO:0000256" key="3">
    <source>
        <dbReference type="ARBA" id="ARBA00006501"/>
    </source>
</evidence>
<keyword evidence="10 14" id="KW-0560">Oxidoreductase</keyword>
<name>A0A1G6YMN0_NIADE</name>
<dbReference type="OrthoDB" id="9800824at2"/>
<evidence type="ECO:0000256" key="10">
    <source>
        <dbReference type="ARBA" id="ARBA00023002"/>
    </source>
</evidence>
<keyword evidence="8 14" id="KW-0479">Metal-binding</keyword>
<feature type="transmembrane region" description="Helical" evidence="14">
    <location>
        <begin position="131"/>
        <end position="149"/>
    </location>
</feature>
<dbReference type="EMBL" id="FMZO01000016">
    <property type="protein sequence ID" value="SDD91580.1"/>
    <property type="molecule type" value="Genomic_DNA"/>
</dbReference>
<feature type="binding site" description="axial binding residue" evidence="14">
    <location>
        <position position="10"/>
    </location>
    <ligand>
        <name>heme</name>
        <dbReference type="ChEBI" id="CHEBI:30413"/>
    </ligand>
    <ligandPart>
        <name>Fe</name>
        <dbReference type="ChEBI" id="CHEBI:18248"/>
    </ligandPart>
</feature>
<comment type="similarity">
    <text evidence="3 14 15">Belongs to the HemJ family.</text>
</comment>
<dbReference type="HAMAP" id="MF_02239">
    <property type="entry name" value="HemJ"/>
    <property type="match status" value="1"/>
</dbReference>
<evidence type="ECO:0000256" key="1">
    <source>
        <dbReference type="ARBA" id="ARBA00004651"/>
    </source>
</evidence>
<keyword evidence="9 14" id="KW-1133">Transmembrane helix</keyword>
<dbReference type="GO" id="GO:0070818">
    <property type="term" value="F:protoporphyrinogen oxidase activity"/>
    <property type="evidence" value="ECO:0007669"/>
    <property type="project" value="UniProtKB-UniRule"/>
</dbReference>
<dbReference type="AlphaFoldDB" id="A0A1G6YMN0"/>
<dbReference type="Pfam" id="PF03653">
    <property type="entry name" value="UPF0093"/>
    <property type="match status" value="1"/>
</dbReference>
<keyword evidence="5 14" id="KW-1003">Cell membrane</keyword>
<keyword evidence="12 14" id="KW-0472">Membrane</keyword>
<keyword evidence="17" id="KW-1185">Reference proteome</keyword>
<evidence type="ECO:0000256" key="9">
    <source>
        <dbReference type="ARBA" id="ARBA00022989"/>
    </source>
</evidence>
<dbReference type="GO" id="GO:0046872">
    <property type="term" value="F:metal ion binding"/>
    <property type="evidence" value="ECO:0007669"/>
    <property type="project" value="UniProtKB-UniRule"/>
</dbReference>
<evidence type="ECO:0000256" key="14">
    <source>
        <dbReference type="HAMAP-Rule" id="MF_02239"/>
    </source>
</evidence>
<sequence>MAYSYLKAVHIIFVVTWFAGLFYMPRLFIYNVEANEQPQPGQDLLHRQFIKMMKPLWYGITWPSAIITLIMGLSVLLTSGWAPVLFKPEGFWLLLKLILVLFLYAYHYSLHRIFKQQTAGIYKYTSDQLRMWNEVATIFLVAIVMLVVVKKEISVIWGLVGMLLLIFILMLAIRIYKRVRTRKKP</sequence>
<keyword evidence="6 14" id="KW-0349">Heme</keyword>